<dbReference type="RefSeq" id="WP_109065565.1">
    <property type="nucleotide sequence ID" value="NZ_QEYG01000009.1"/>
</dbReference>
<evidence type="ECO:0000313" key="3">
    <source>
        <dbReference type="Proteomes" id="UP000245014"/>
    </source>
</evidence>
<protein>
    <recommendedName>
        <fullName evidence="1">DUF4384 domain-containing protein</fullName>
    </recommendedName>
</protein>
<evidence type="ECO:0000313" key="2">
    <source>
        <dbReference type="EMBL" id="PWE23387.1"/>
    </source>
</evidence>
<feature type="domain" description="DUF4384" evidence="1">
    <location>
        <begin position="211"/>
        <end position="266"/>
    </location>
</feature>
<sequence length="332" mass="38547">MIKTFIIFVIFTLNLFAAPSWFANRDLPLVNNQIIGYGEDINLNQAISNAKIDIASQINATVSSISATNEIDNNQKQSRLALSISEVSVKAEIVDVFHLKQEKFQDKFYVALAYENIPTYKKFINKLENKILKNESQNIYLEKTPFVKDLNKALNYKLNYKLLRKDGLWYISYNNIIQSLDSRAFEELFVTIYSDILSIEIFSKNPILYHDDSFSFKINSKKEGFISIFEVDEKGSVTLILKNENISKNKAFNFPKKSDDFDLVASTLDEDKDTFSIFIVVINEQVDDYIDNFIEISYSLNNNEHSKKFNRLIEYINNRTFTTKRVDIRAKK</sequence>
<dbReference type="EMBL" id="QEYI01000001">
    <property type="protein sequence ID" value="PWE23387.1"/>
    <property type="molecule type" value="Genomic_DNA"/>
</dbReference>
<name>A0A2U2C2X9_9BACT</name>
<evidence type="ECO:0000259" key="1">
    <source>
        <dbReference type="Pfam" id="PF14326"/>
    </source>
</evidence>
<dbReference type="Pfam" id="PF14326">
    <property type="entry name" value="DUF4384"/>
    <property type="match status" value="1"/>
</dbReference>
<gene>
    <name evidence="2" type="ORF">DF188_01535</name>
</gene>
<dbReference type="Proteomes" id="UP000245014">
    <property type="component" value="Unassembled WGS sequence"/>
</dbReference>
<dbReference type="InterPro" id="IPR025493">
    <property type="entry name" value="DUF4384"/>
</dbReference>
<comment type="caution">
    <text evidence="2">The sequence shown here is derived from an EMBL/GenBank/DDBJ whole genome shotgun (WGS) entry which is preliminary data.</text>
</comment>
<reference evidence="2 3" key="1">
    <citation type="submission" date="2018-05" db="EMBL/GenBank/DDBJ databases">
        <title>Antimicrobial susceptibility testing and genomic analysis of Arcobacter skirrowii strains and one Arcobacter butzleri isolated from German poultry farms.</title>
        <authorList>
            <person name="Haenel I."/>
            <person name="Hotzel H."/>
            <person name="Tomaso H."/>
            <person name="Busch A."/>
        </authorList>
    </citation>
    <scope>NUCLEOTIDE SEQUENCE [LARGE SCALE GENOMIC DNA]</scope>
    <source>
        <strain evidence="3">v</strain>
    </source>
</reference>
<accession>A0A2U2C2X9</accession>
<proteinExistence type="predicted"/>
<dbReference type="AlphaFoldDB" id="A0A2U2C2X9"/>
<organism evidence="2 3">
    <name type="scientific">Aliarcobacter skirrowii</name>
    <dbReference type="NCBI Taxonomy" id="28200"/>
    <lineage>
        <taxon>Bacteria</taxon>
        <taxon>Pseudomonadati</taxon>
        <taxon>Campylobacterota</taxon>
        <taxon>Epsilonproteobacteria</taxon>
        <taxon>Campylobacterales</taxon>
        <taxon>Arcobacteraceae</taxon>
        <taxon>Aliarcobacter</taxon>
    </lineage>
</organism>
<dbReference type="Gene3D" id="3.10.28.20">
    <property type="entry name" value="Acetamidase/Formamidase-like domains"/>
    <property type="match status" value="1"/>
</dbReference>